<accession>A0A445DVC8</accession>
<keyword evidence="3" id="KW-1185">Reference proteome</keyword>
<organism evidence="2 3">
    <name type="scientific">Arachis hypogaea</name>
    <name type="common">Peanut</name>
    <dbReference type="NCBI Taxonomy" id="3818"/>
    <lineage>
        <taxon>Eukaryota</taxon>
        <taxon>Viridiplantae</taxon>
        <taxon>Streptophyta</taxon>
        <taxon>Embryophyta</taxon>
        <taxon>Tracheophyta</taxon>
        <taxon>Spermatophyta</taxon>
        <taxon>Magnoliopsida</taxon>
        <taxon>eudicotyledons</taxon>
        <taxon>Gunneridae</taxon>
        <taxon>Pentapetalae</taxon>
        <taxon>rosids</taxon>
        <taxon>fabids</taxon>
        <taxon>Fabales</taxon>
        <taxon>Fabaceae</taxon>
        <taxon>Papilionoideae</taxon>
        <taxon>50 kb inversion clade</taxon>
        <taxon>dalbergioids sensu lato</taxon>
        <taxon>Dalbergieae</taxon>
        <taxon>Pterocarpus clade</taxon>
        <taxon>Arachis</taxon>
    </lineage>
</organism>
<gene>
    <name evidence="2" type="ORF">Ahy_A03g013302</name>
</gene>
<dbReference type="Proteomes" id="UP000289738">
    <property type="component" value="Chromosome A03"/>
</dbReference>
<comment type="caution">
    <text evidence="2">The sequence shown here is derived from an EMBL/GenBank/DDBJ whole genome shotgun (WGS) entry which is preliminary data.</text>
</comment>
<dbReference type="AlphaFoldDB" id="A0A445DVC8"/>
<dbReference type="EMBL" id="SDMP01000003">
    <property type="protein sequence ID" value="RYR67061.1"/>
    <property type="molecule type" value="Genomic_DNA"/>
</dbReference>
<evidence type="ECO:0000313" key="3">
    <source>
        <dbReference type="Proteomes" id="UP000289738"/>
    </source>
</evidence>
<protein>
    <submittedName>
        <fullName evidence="2">Uncharacterized protein</fullName>
    </submittedName>
</protein>
<reference evidence="2 3" key="1">
    <citation type="submission" date="2019-01" db="EMBL/GenBank/DDBJ databases">
        <title>Sequencing of cultivated peanut Arachis hypogaea provides insights into genome evolution and oil improvement.</title>
        <authorList>
            <person name="Chen X."/>
        </authorList>
    </citation>
    <scope>NUCLEOTIDE SEQUENCE [LARGE SCALE GENOMIC DNA]</scope>
    <source>
        <strain evidence="3">cv. Fuhuasheng</strain>
        <tissue evidence="2">Leaves</tissue>
    </source>
</reference>
<feature type="region of interest" description="Disordered" evidence="1">
    <location>
        <begin position="1"/>
        <end position="26"/>
    </location>
</feature>
<evidence type="ECO:0000313" key="2">
    <source>
        <dbReference type="EMBL" id="RYR67061.1"/>
    </source>
</evidence>
<proteinExistence type="predicted"/>
<name>A0A445DVC8_ARAHY</name>
<sequence>MNRDSEEDFEATYEAGDEDEDGDGEGEAVMKDVVVPPAASQPMDVLPFKRILDLDAMHALEFLEYTNIGVADLEDGEFRIEMKYNSRKLVIAAIQSYAITRRVNYVVYECEPQTFYAKCKTYGRRCDWLIRASLIWKKDRSKYVACMNIVMHRFNRRNEVFEVHEMPTRRVLVVDLARRMCNCGHFQVERLPSRHVIARCANQHLDWQVYVSDVYKMSKISKVYRVLTWERR</sequence>
<evidence type="ECO:0000256" key="1">
    <source>
        <dbReference type="SAM" id="MobiDB-lite"/>
    </source>
</evidence>